<protein>
    <submittedName>
        <fullName evidence="2">VCBS repeat-containing protein</fullName>
    </submittedName>
</protein>
<dbReference type="InterPro" id="IPR028994">
    <property type="entry name" value="Integrin_alpha_N"/>
</dbReference>
<dbReference type="Gene3D" id="2.130.10.130">
    <property type="entry name" value="Integrin alpha, N-terminal"/>
    <property type="match status" value="3"/>
</dbReference>
<dbReference type="InterPro" id="IPR013517">
    <property type="entry name" value="FG-GAP"/>
</dbReference>
<dbReference type="AlphaFoldDB" id="A0A974XY44"/>
<dbReference type="PANTHER" id="PTHR46580">
    <property type="entry name" value="SENSOR KINASE-RELATED"/>
    <property type="match status" value="1"/>
</dbReference>
<accession>A0A974XY44</accession>
<reference evidence="2 3" key="1">
    <citation type="submission" date="2021-03" db="EMBL/GenBank/DDBJ databases">
        <title>Lysobacter sp. nov. isolated from soil of gangwondo yeongwol, south Korea.</title>
        <authorList>
            <person name="Kim K.R."/>
            <person name="Kim K.H."/>
            <person name="Jeon C.O."/>
        </authorList>
    </citation>
    <scope>NUCLEOTIDE SEQUENCE [LARGE SCALE GENOMIC DNA]</scope>
    <source>
        <strain evidence="2 3">R19</strain>
    </source>
</reference>
<keyword evidence="1" id="KW-0732">Signal</keyword>
<evidence type="ECO:0000313" key="2">
    <source>
        <dbReference type="EMBL" id="QSX77927.1"/>
    </source>
</evidence>
<keyword evidence="3" id="KW-1185">Reference proteome</keyword>
<gene>
    <name evidence="2" type="ORF">I8J32_014550</name>
</gene>
<organism evidence="2 3">
    <name type="scientific">Agrilutibacter solisilvae</name>
    <dbReference type="NCBI Taxonomy" id="2763317"/>
    <lineage>
        <taxon>Bacteria</taxon>
        <taxon>Pseudomonadati</taxon>
        <taxon>Pseudomonadota</taxon>
        <taxon>Gammaproteobacteria</taxon>
        <taxon>Lysobacterales</taxon>
        <taxon>Lysobacteraceae</taxon>
        <taxon>Agrilutibacter</taxon>
    </lineage>
</organism>
<sequence>MPGPPELDTGGRTWAIWRARRRATPASVARMVKTSAGADHSPSWWCAASRTSTSGRKQVQVSKPALRPMSGSPSKRLCAYRRHRFVLSAGLRATRRVCYPFPRDRGGAMKKVCWLAWLMLGFSGVACATEFSFGPPVPVVMSRDTFVSVAVGDVNGDGRDDLAATEVHNLSLSLQRADGSLAERVRVALPSAFNEHIYPLALVDLDRDGAREIVVGVAEGGPGLLVGRVGAGGTIALVPHANSHGCKFLVTGDVDGDGLADVLCHDWKQTATVFLGNGNGGFRSTLEFQTPAGTYSFDWKRMRLADVTGDGRPDLLVTSTTVNGFLVFPNNGGGGFLPPNVYPHPRSAAFKWPAALEVLDLDGDGVNEVVTASPDNAPDATLNVYRRGANGYLARAERIPVQSAPTAMLAGDVDGDGDNELIAAHFTFNSVTLLGSGTKGLAGQSRFDLPGFGKDLALFVPQGHSNSIALGDLDHDGCKDLASATRTGVQVLYGCRPAVRTRMAENDFDGDGMADVLWRLYTGGEAMLWGWAEIENWIECRQVMFYRTGNAMCPGFIAAEWQPQAFGDFDGDSAADVFWRNSSTGANEVWDHAIYKRAIGAVDSQSWQVVGAGDFDGDRRSDVLWRNTVTGANTVWKSANPATYQVLPAVTDERWKVAGIGDFNGDGRADILWRHASTGSNDLWPSGRRELRQALASVVSLQWQVAGIGDFDGDRKDDVLWRNAATGANDIWYSASLARRVAITRTSVEWVVTVGDYNGDGRADLLWHDPGTGENVIWRSADSRVTQAVHASGTDTRLVR</sequence>
<name>A0A974XY44_9GAMM</name>
<dbReference type="SUPFAM" id="SSF69318">
    <property type="entry name" value="Integrin alpha N-terminal domain"/>
    <property type="match status" value="2"/>
</dbReference>
<evidence type="ECO:0000313" key="3">
    <source>
        <dbReference type="Proteomes" id="UP000639274"/>
    </source>
</evidence>
<dbReference type="Proteomes" id="UP000639274">
    <property type="component" value="Chromosome"/>
</dbReference>
<evidence type="ECO:0000256" key="1">
    <source>
        <dbReference type="ARBA" id="ARBA00022729"/>
    </source>
</evidence>
<dbReference type="PANTHER" id="PTHR46580:SF2">
    <property type="entry name" value="MAM DOMAIN-CONTAINING PROTEIN"/>
    <property type="match status" value="1"/>
</dbReference>
<proteinExistence type="predicted"/>
<dbReference type="Pfam" id="PF13517">
    <property type="entry name" value="FG-GAP_3"/>
    <property type="match status" value="5"/>
</dbReference>
<dbReference type="KEGG" id="lsf:I8J32_014550"/>
<dbReference type="EMBL" id="CP071518">
    <property type="protein sequence ID" value="QSX77927.1"/>
    <property type="molecule type" value="Genomic_DNA"/>
</dbReference>
<dbReference type="RefSeq" id="WP_207526643.1">
    <property type="nucleotide sequence ID" value="NZ_CP071518.1"/>
</dbReference>